<evidence type="ECO:0000256" key="4">
    <source>
        <dbReference type="SAM" id="SignalP"/>
    </source>
</evidence>
<dbReference type="PANTHER" id="PTHR36845">
    <property type="entry name" value="HYDROLASE, PUTATIVE (AFU_ORTHOLOGUE AFUA_7G05090)-RELATED"/>
    <property type="match status" value="1"/>
</dbReference>
<reference evidence="5 6" key="1">
    <citation type="journal article" date="2018" name="BMC Genomics">
        <title>Genomic evidence for intraspecific hybridization in a clonal and extremely halotolerant yeast.</title>
        <authorList>
            <person name="Gostincar C."/>
            <person name="Stajich J.E."/>
            <person name="Zupancic J."/>
            <person name="Zalar P."/>
            <person name="Gunde-Cimerman N."/>
        </authorList>
    </citation>
    <scope>NUCLEOTIDE SEQUENCE [LARGE SCALE GENOMIC DNA]</scope>
    <source>
        <strain evidence="5 6">EXF-6651</strain>
    </source>
</reference>
<keyword evidence="1" id="KW-0378">Hydrolase</keyword>
<organism evidence="5 6">
    <name type="scientific">Hortaea werneckii</name>
    <name type="common">Black yeast</name>
    <name type="synonym">Cladosporium werneckii</name>
    <dbReference type="NCBI Taxonomy" id="91943"/>
    <lineage>
        <taxon>Eukaryota</taxon>
        <taxon>Fungi</taxon>
        <taxon>Dikarya</taxon>
        <taxon>Ascomycota</taxon>
        <taxon>Pezizomycotina</taxon>
        <taxon>Dothideomycetes</taxon>
        <taxon>Dothideomycetidae</taxon>
        <taxon>Mycosphaerellales</taxon>
        <taxon>Teratosphaeriaceae</taxon>
        <taxon>Hortaea</taxon>
    </lineage>
</organism>
<proteinExistence type="inferred from homology"/>
<evidence type="ECO:0000256" key="3">
    <source>
        <dbReference type="SAM" id="MobiDB-lite"/>
    </source>
</evidence>
<comment type="similarity">
    <text evidence="2">Belongs to the glycosyl hydrolase 88 family.</text>
</comment>
<dbReference type="Proteomes" id="UP000276864">
    <property type="component" value="Unassembled WGS sequence"/>
</dbReference>
<comment type="caution">
    <text evidence="5">The sequence shown here is derived from an EMBL/GenBank/DDBJ whole genome shotgun (WGS) entry which is preliminary data.</text>
</comment>
<name>A0A3M7ACU6_HORWE</name>
<feature type="chain" id="PRO_5018086058" evidence="4">
    <location>
        <begin position="20"/>
        <end position="472"/>
    </location>
</feature>
<evidence type="ECO:0000313" key="6">
    <source>
        <dbReference type="Proteomes" id="UP000276864"/>
    </source>
</evidence>
<keyword evidence="4" id="KW-0732">Signal</keyword>
<feature type="region of interest" description="Disordered" evidence="3">
    <location>
        <begin position="418"/>
        <end position="439"/>
    </location>
</feature>
<dbReference type="EMBL" id="QWIM01001475">
    <property type="protein sequence ID" value="RMY25374.1"/>
    <property type="molecule type" value="Genomic_DNA"/>
</dbReference>
<evidence type="ECO:0000256" key="1">
    <source>
        <dbReference type="ARBA" id="ARBA00022801"/>
    </source>
</evidence>
<protein>
    <submittedName>
        <fullName evidence="5">Uncharacterized protein</fullName>
    </submittedName>
</protein>
<dbReference type="InterPro" id="IPR012341">
    <property type="entry name" value="6hp_glycosidase-like_sf"/>
</dbReference>
<dbReference type="VEuPathDB" id="FungiDB:BTJ68_09925"/>
<sequence length="472" mass="52637">MRRLALLLCLLRDLHISTADLTPVIGENVYARLWRTALTGPPAFWDRNGWPHYTEGAHNNTPQDYVLPGTYVNYPASGWTSGFFPDSLWQAYRRRVHLTDNVPLSSCEPSTEQWLSMAKAWTDPLQTNANLTNTHDLGFLAKPFESAMQIQQNDDYLPVLQNMSMNLAARFEPGAGVIRSWDCESFSSASCANNDSVLVIIDNMMNLALLARSAYSYTKNSTLLDIARSHADKTMANIVRSDGSSFHVCDYSATTGDVYLCRTAQGLADNSTWARGQAWGIYGFAEFYSLTGELKYLETSKLMANWFISHLPKDGLPFWDFNADYEPGVTPRDSSAATIAASGMILLQEQVEKLGHMYERRQQFDYRKVAIGLLEASVELALAGEITFADMVMRGAETYVDTPANTSASKEFESILMHGTSNNNPQADQPNHDTGLPKLPERITCAGRTPPSRDRFSTQPEAKTLLPDLLMY</sequence>
<dbReference type="InterPro" id="IPR052369">
    <property type="entry name" value="UG_Glycosaminoglycan_Hydrolase"/>
</dbReference>
<dbReference type="PANTHER" id="PTHR36845:SF1">
    <property type="entry name" value="HYDROLASE, PUTATIVE (AFU_ORTHOLOGUE AFUA_7G05090)-RELATED"/>
    <property type="match status" value="1"/>
</dbReference>
<dbReference type="SUPFAM" id="SSF48208">
    <property type="entry name" value="Six-hairpin glycosidases"/>
    <property type="match status" value="1"/>
</dbReference>
<dbReference type="GO" id="GO:0000272">
    <property type="term" value="P:polysaccharide catabolic process"/>
    <property type="evidence" value="ECO:0007669"/>
    <property type="project" value="TreeGrafter"/>
</dbReference>
<gene>
    <name evidence="5" type="ORF">D0866_11125</name>
</gene>
<evidence type="ECO:0000313" key="5">
    <source>
        <dbReference type="EMBL" id="RMY25374.1"/>
    </source>
</evidence>
<feature type="signal peptide" evidence="4">
    <location>
        <begin position="1"/>
        <end position="19"/>
    </location>
</feature>
<feature type="compositionally biased region" description="Polar residues" evidence="3">
    <location>
        <begin position="419"/>
        <end position="429"/>
    </location>
</feature>
<dbReference type="AlphaFoldDB" id="A0A3M7ACU6"/>
<dbReference type="InterPro" id="IPR008928">
    <property type="entry name" value="6-hairpin_glycosidase_sf"/>
</dbReference>
<dbReference type="Gene3D" id="1.50.10.10">
    <property type="match status" value="1"/>
</dbReference>
<accession>A0A3M7ACU6</accession>
<evidence type="ECO:0000256" key="2">
    <source>
        <dbReference type="ARBA" id="ARBA00038358"/>
    </source>
</evidence>
<dbReference type="GO" id="GO:0052757">
    <property type="term" value="F:chondroitin hydrolase activity"/>
    <property type="evidence" value="ECO:0007669"/>
    <property type="project" value="TreeGrafter"/>
</dbReference>